<comment type="similarity">
    <text evidence="1">Belongs to the bacterial solute-binding protein 3 family.</text>
</comment>
<dbReference type="EMBL" id="JACNEP010000014">
    <property type="protein sequence ID" value="MBC3767205.1"/>
    <property type="molecule type" value="Genomic_DNA"/>
</dbReference>
<reference evidence="3" key="1">
    <citation type="journal article" date="2018" name="Int. J. Syst. Evol. Microbiol.">
        <title>Neptunicella marina gen. nov., sp. nov., isolated from surface seawater.</title>
        <authorList>
            <person name="Liu X."/>
            <person name="Lai Q."/>
            <person name="Du Y."/>
            <person name="Zhang X."/>
            <person name="Liu Z."/>
            <person name="Sun F."/>
            <person name="Shao Z."/>
        </authorList>
    </citation>
    <scope>NUCLEOTIDE SEQUENCE</scope>
    <source>
        <strain evidence="3">S27-2</strain>
    </source>
</reference>
<dbReference type="PANTHER" id="PTHR35936:SF25">
    <property type="entry name" value="ABC TRANSPORTER SUBSTRATE-BINDING PROTEIN"/>
    <property type="match status" value="1"/>
</dbReference>
<feature type="signal peptide" evidence="2">
    <location>
        <begin position="1"/>
        <end position="24"/>
    </location>
</feature>
<dbReference type="Gene3D" id="3.40.190.10">
    <property type="entry name" value="Periplasmic binding protein-like II"/>
    <property type="match status" value="2"/>
</dbReference>
<keyword evidence="2" id="KW-0732">Signal</keyword>
<accession>A0A8J6IX97</accession>
<organism evidence="3 4">
    <name type="scientific">Neptunicella marina</name>
    <dbReference type="NCBI Taxonomy" id="2125989"/>
    <lineage>
        <taxon>Bacteria</taxon>
        <taxon>Pseudomonadati</taxon>
        <taxon>Pseudomonadota</taxon>
        <taxon>Gammaproteobacteria</taxon>
        <taxon>Alteromonadales</taxon>
        <taxon>Alteromonadaceae</taxon>
        <taxon>Neptunicella</taxon>
    </lineage>
</organism>
<evidence type="ECO:0000256" key="1">
    <source>
        <dbReference type="ARBA" id="ARBA00010333"/>
    </source>
</evidence>
<dbReference type="AlphaFoldDB" id="A0A8J6IX97"/>
<keyword evidence="4" id="KW-1185">Reference proteome</keyword>
<evidence type="ECO:0000256" key="2">
    <source>
        <dbReference type="SAM" id="SignalP"/>
    </source>
</evidence>
<comment type="caution">
    <text evidence="3">The sequence shown here is derived from an EMBL/GenBank/DDBJ whole genome shotgun (WGS) entry which is preliminary data.</text>
</comment>
<feature type="chain" id="PRO_5035207771" evidence="2">
    <location>
        <begin position="25"/>
        <end position="238"/>
    </location>
</feature>
<proteinExistence type="inferred from homology"/>
<dbReference type="PANTHER" id="PTHR35936">
    <property type="entry name" value="MEMBRANE-BOUND LYTIC MUREIN TRANSGLYCOSYLASE F"/>
    <property type="match status" value="1"/>
</dbReference>
<dbReference type="RefSeq" id="WP_186507719.1">
    <property type="nucleotide sequence ID" value="NZ_JACNEP010000014.1"/>
</dbReference>
<sequence length="238" mass="26344">MKSYIFCICCATLVHLITPSEAKAGQDFVLAVEDSWPPYAKKDGTGLSVSIVKQALALSGSNVDFVVVPYARALRMAEIGEVDGAFNVTKQDSTTSKFIFGQQPLLKARASYFYAADSHMDYLNPGQIASGSVIGLIIGYEYGDAYEDNRARFDEVRVSNQRQIIRLLLDHKVDLAIMFDEVAAFTIREMGLADNAVRKGQLNHVSDIFVAFSKQAKDVQQKIDLLDKGLLQLKQTHQ</sequence>
<protein>
    <submittedName>
        <fullName evidence="3">Transporter substrate-binding domain-containing protein</fullName>
    </submittedName>
</protein>
<reference evidence="3" key="2">
    <citation type="submission" date="2020-08" db="EMBL/GenBank/DDBJ databases">
        <authorList>
            <person name="Lai Q."/>
        </authorList>
    </citation>
    <scope>NUCLEOTIDE SEQUENCE</scope>
    <source>
        <strain evidence="3">S27-2</strain>
    </source>
</reference>
<evidence type="ECO:0000313" key="4">
    <source>
        <dbReference type="Proteomes" id="UP000601768"/>
    </source>
</evidence>
<gene>
    <name evidence="3" type="ORF">H8B19_15090</name>
</gene>
<dbReference type="SUPFAM" id="SSF53850">
    <property type="entry name" value="Periplasmic binding protein-like II"/>
    <property type="match status" value="1"/>
</dbReference>
<name>A0A8J6IX97_9ALTE</name>
<evidence type="ECO:0000313" key="3">
    <source>
        <dbReference type="EMBL" id="MBC3767205.1"/>
    </source>
</evidence>
<dbReference type="Proteomes" id="UP000601768">
    <property type="component" value="Unassembled WGS sequence"/>
</dbReference>